<gene>
    <name evidence="1" type="ORF">NDI38_31350</name>
</gene>
<evidence type="ECO:0000313" key="2">
    <source>
        <dbReference type="Proteomes" id="UP001476950"/>
    </source>
</evidence>
<proteinExistence type="predicted"/>
<protein>
    <recommendedName>
        <fullName evidence="3">Transposase</fullName>
    </recommendedName>
</protein>
<sequence length="63" mass="7168">MAATLDSLDVLELEEADYSTDIDAVLLNGLDKQAHKIKLVPWVAQAPTYEIFLERKKKAIRRL</sequence>
<accession>A0ABV0KUC9</accession>
<evidence type="ECO:0008006" key="3">
    <source>
        <dbReference type="Google" id="ProtNLM"/>
    </source>
</evidence>
<dbReference type="EMBL" id="JAMPLM010000107">
    <property type="protein sequence ID" value="MEP1062868.1"/>
    <property type="molecule type" value="Genomic_DNA"/>
</dbReference>
<name>A0ABV0KUC9_9CYAN</name>
<dbReference type="RefSeq" id="WP_190452315.1">
    <property type="nucleotide sequence ID" value="NZ_JAMPLM010000107.1"/>
</dbReference>
<dbReference type="Proteomes" id="UP001476950">
    <property type="component" value="Unassembled WGS sequence"/>
</dbReference>
<reference evidence="1 2" key="1">
    <citation type="submission" date="2022-04" db="EMBL/GenBank/DDBJ databases">
        <title>Positive selection, recombination, and allopatry shape intraspecific diversity of widespread and dominant cyanobacteria.</title>
        <authorList>
            <person name="Wei J."/>
            <person name="Shu W."/>
            <person name="Hu C."/>
        </authorList>
    </citation>
    <scope>NUCLEOTIDE SEQUENCE [LARGE SCALE GENOMIC DNA]</scope>
    <source>
        <strain evidence="1 2">AS-A4</strain>
    </source>
</reference>
<comment type="caution">
    <text evidence="1">The sequence shown here is derived from an EMBL/GenBank/DDBJ whole genome shotgun (WGS) entry which is preliminary data.</text>
</comment>
<keyword evidence="2" id="KW-1185">Reference proteome</keyword>
<organism evidence="1 2">
    <name type="scientific">Stenomitos frigidus AS-A4</name>
    <dbReference type="NCBI Taxonomy" id="2933935"/>
    <lineage>
        <taxon>Bacteria</taxon>
        <taxon>Bacillati</taxon>
        <taxon>Cyanobacteriota</taxon>
        <taxon>Cyanophyceae</taxon>
        <taxon>Leptolyngbyales</taxon>
        <taxon>Leptolyngbyaceae</taxon>
        <taxon>Stenomitos</taxon>
    </lineage>
</organism>
<evidence type="ECO:0000313" key="1">
    <source>
        <dbReference type="EMBL" id="MEP1062868.1"/>
    </source>
</evidence>